<reference evidence="3 4" key="1">
    <citation type="submission" date="2018-04" db="EMBL/GenBank/DDBJ databases">
        <title>Genome sequencing of Flavobacterium sp. HYN0059.</title>
        <authorList>
            <person name="Yi H."/>
            <person name="Baek C."/>
        </authorList>
    </citation>
    <scope>NUCLEOTIDE SEQUENCE [LARGE SCALE GENOMIC DNA]</scope>
    <source>
        <strain evidence="3 4">HYN0059</strain>
    </source>
</reference>
<evidence type="ECO:0000313" key="4">
    <source>
        <dbReference type="Proteomes" id="UP000244929"/>
    </source>
</evidence>
<dbReference type="RefSeq" id="WP_108777930.1">
    <property type="nucleotide sequence ID" value="NZ_CP029186.1"/>
</dbReference>
<feature type="domain" description="DUF5683" evidence="2">
    <location>
        <begin position="47"/>
        <end position="191"/>
    </location>
</feature>
<gene>
    <name evidence="3" type="ORF">HYN59_08890</name>
</gene>
<dbReference type="KEGG" id="falb:HYN59_08890"/>
<proteinExistence type="predicted"/>
<evidence type="ECO:0000259" key="2">
    <source>
        <dbReference type="Pfam" id="PF18935"/>
    </source>
</evidence>
<feature type="chain" id="PRO_5015602146" description="DUF5683 domain-containing protein" evidence="1">
    <location>
        <begin position="22"/>
        <end position="191"/>
    </location>
</feature>
<dbReference type="Pfam" id="PF18935">
    <property type="entry name" value="DUF5683"/>
    <property type="match status" value="1"/>
</dbReference>
<evidence type="ECO:0000256" key="1">
    <source>
        <dbReference type="SAM" id="SignalP"/>
    </source>
</evidence>
<dbReference type="EMBL" id="CP029186">
    <property type="protein sequence ID" value="AWH85226.1"/>
    <property type="molecule type" value="Genomic_DNA"/>
</dbReference>
<dbReference type="AlphaFoldDB" id="A0A2S1QXU3"/>
<protein>
    <recommendedName>
        <fullName evidence="2">DUF5683 domain-containing protein</fullName>
    </recommendedName>
</protein>
<dbReference type="Proteomes" id="UP000244929">
    <property type="component" value="Chromosome"/>
</dbReference>
<name>A0A2S1QXU3_9FLAO</name>
<sequence length="191" mass="21883">MRNLLSIFIVLFFLSSVPAFAQDEVKVIDTPKPKDSLLLKPYKLDALAPSKAAFYSAIVPGLGQVYNKKYWKVPLVYGGMGLSFYYYTFNNNKYHEYRDAYKARLAGRPVTGQLAELGNDRLIAAQKFHQRNRDLSLLLTVGIYVLNIIDANVDAHLQQFNVNENLSLKPSMQQNQMDYKYSMGFSLNYQF</sequence>
<feature type="signal peptide" evidence="1">
    <location>
        <begin position="1"/>
        <end position="21"/>
    </location>
</feature>
<keyword evidence="4" id="KW-1185">Reference proteome</keyword>
<keyword evidence="1" id="KW-0732">Signal</keyword>
<accession>A0A2S1QXU3</accession>
<dbReference type="InterPro" id="IPR043738">
    <property type="entry name" value="DUF5683"/>
</dbReference>
<evidence type="ECO:0000313" key="3">
    <source>
        <dbReference type="EMBL" id="AWH85226.1"/>
    </source>
</evidence>
<dbReference type="OrthoDB" id="9813910at2"/>
<organism evidence="3 4">
    <name type="scientific">Flavobacterium album</name>
    <dbReference type="NCBI Taxonomy" id="2175091"/>
    <lineage>
        <taxon>Bacteria</taxon>
        <taxon>Pseudomonadati</taxon>
        <taxon>Bacteroidota</taxon>
        <taxon>Flavobacteriia</taxon>
        <taxon>Flavobacteriales</taxon>
        <taxon>Flavobacteriaceae</taxon>
        <taxon>Flavobacterium</taxon>
    </lineage>
</organism>